<name>A0A0N7IA37_BACT4</name>
<dbReference type="Proteomes" id="UP000095541">
    <property type="component" value="Unassembled WGS sequence"/>
</dbReference>
<dbReference type="PATRIC" id="fig|818.23.peg.2325"/>
<sequence length="148" mass="16253">MKKKMIYVVAALVLGAVTVFNVKTVLEANHVYDLTMTSIDALSENSDGESGESGGSTGDGESDTGANITDERECHNKNGYWNMALICTDSGIEKLTCERTGELTLWGFTVFKVSYKKGEKYELAWERWACTTSTGNCCLSDKQGLRVR</sequence>
<evidence type="ECO:0000256" key="2">
    <source>
        <dbReference type="SAM" id="SignalP"/>
    </source>
</evidence>
<dbReference type="KEGG" id="btho:Btheta7330_02246"/>
<organism evidence="4 6">
    <name type="scientific">Bacteroides thetaiotaomicron</name>
    <dbReference type="NCBI Taxonomy" id="818"/>
    <lineage>
        <taxon>Bacteria</taxon>
        <taxon>Pseudomonadati</taxon>
        <taxon>Bacteroidota</taxon>
        <taxon>Bacteroidia</taxon>
        <taxon>Bacteroidales</taxon>
        <taxon>Bacteroidaceae</taxon>
        <taxon>Bacteroides</taxon>
    </lineage>
</organism>
<dbReference type="EMBL" id="WCRY01000006">
    <property type="protein sequence ID" value="KAB4483801.1"/>
    <property type="molecule type" value="Genomic_DNA"/>
</dbReference>
<feature type="chain" id="PRO_5014519229" description="NVEALA protein" evidence="2">
    <location>
        <begin position="22"/>
        <end position="148"/>
    </location>
</feature>
<keyword evidence="2" id="KW-0732">Signal</keyword>
<reference evidence="4 6" key="2">
    <citation type="journal article" date="2019" name="Nat. Med.">
        <title>A library of human gut bacterial isolates paired with longitudinal multiomics data enables mechanistic microbiome research.</title>
        <authorList>
            <person name="Poyet M."/>
            <person name="Groussin M."/>
            <person name="Gibbons S.M."/>
            <person name="Avila-Pacheco J."/>
            <person name="Jiang X."/>
            <person name="Kearney S.M."/>
            <person name="Perrotta A.R."/>
            <person name="Berdy B."/>
            <person name="Zhao S."/>
            <person name="Lieberman T.D."/>
            <person name="Swanson P.K."/>
            <person name="Smith M."/>
            <person name="Roesemann S."/>
            <person name="Alexander J.E."/>
            <person name="Rich S.A."/>
            <person name="Livny J."/>
            <person name="Vlamakis H."/>
            <person name="Clish C."/>
            <person name="Bullock K."/>
            <person name="Deik A."/>
            <person name="Scott J."/>
            <person name="Pierce K.A."/>
            <person name="Xavier R.J."/>
            <person name="Alm E.J."/>
        </authorList>
    </citation>
    <scope>NUCLEOTIDE SEQUENCE [LARGE SCALE GENOMIC DNA]</scope>
    <source>
        <strain evidence="4 6">BIOML-A162</strain>
    </source>
</reference>
<dbReference type="DNASU" id="1072422"/>
<dbReference type="EMBL" id="CZBI01000002">
    <property type="protein sequence ID" value="CUP84105.1"/>
    <property type="molecule type" value="Genomic_DNA"/>
</dbReference>
<gene>
    <name evidence="3" type="ORF">ERS852557_01875</name>
    <name evidence="4" type="ORF">GAN91_08385</name>
</gene>
<protein>
    <recommendedName>
        <fullName evidence="7">NVEALA protein</fullName>
    </recommendedName>
</protein>
<evidence type="ECO:0000256" key="1">
    <source>
        <dbReference type="SAM" id="MobiDB-lite"/>
    </source>
</evidence>
<feature type="signal peptide" evidence="2">
    <location>
        <begin position="1"/>
        <end position="21"/>
    </location>
</feature>
<proteinExistence type="predicted"/>
<evidence type="ECO:0000313" key="5">
    <source>
        <dbReference type="Proteomes" id="UP000095541"/>
    </source>
</evidence>
<evidence type="ECO:0000313" key="4">
    <source>
        <dbReference type="EMBL" id="KAB4483801.1"/>
    </source>
</evidence>
<dbReference type="RefSeq" id="WP_011107384.1">
    <property type="nucleotide sequence ID" value="NZ_CAXSMB010000042.1"/>
</dbReference>
<dbReference type="AlphaFoldDB" id="A0A0N7IA37"/>
<evidence type="ECO:0000313" key="3">
    <source>
        <dbReference type="EMBL" id="CUP84105.1"/>
    </source>
</evidence>
<evidence type="ECO:0008006" key="7">
    <source>
        <dbReference type="Google" id="ProtNLM"/>
    </source>
</evidence>
<dbReference type="GeneID" id="60926625"/>
<reference evidence="3 5" key="1">
    <citation type="submission" date="2015-09" db="EMBL/GenBank/DDBJ databases">
        <authorList>
            <consortium name="Pathogen Informatics"/>
        </authorList>
    </citation>
    <scope>NUCLEOTIDE SEQUENCE [LARGE SCALE GENOMIC DNA]</scope>
    <source>
        <strain evidence="3 5">2789STDY5834945</strain>
    </source>
</reference>
<feature type="region of interest" description="Disordered" evidence="1">
    <location>
        <begin position="43"/>
        <end position="69"/>
    </location>
</feature>
<accession>A0A0N7IA37</accession>
<evidence type="ECO:0000313" key="6">
    <source>
        <dbReference type="Proteomes" id="UP000436858"/>
    </source>
</evidence>
<dbReference type="Proteomes" id="UP000436858">
    <property type="component" value="Unassembled WGS sequence"/>
</dbReference>